<evidence type="ECO:0000256" key="1">
    <source>
        <dbReference type="ARBA" id="ARBA00006231"/>
    </source>
</evidence>
<dbReference type="PANTHER" id="PTHR22504:SF0">
    <property type="entry name" value="REPRESSOR OF RNA POLYMERASE III TRANSCRIPTION MAF1 HOMOLOG"/>
    <property type="match status" value="1"/>
</dbReference>
<dbReference type="GO" id="GO:0016480">
    <property type="term" value="P:negative regulation of transcription by RNA polymerase III"/>
    <property type="evidence" value="ECO:0007669"/>
    <property type="project" value="InterPro"/>
</dbReference>
<feature type="compositionally biased region" description="Polar residues" evidence="3">
    <location>
        <begin position="30"/>
        <end position="39"/>
    </location>
</feature>
<keyword evidence="5" id="KW-1185">Reference proteome</keyword>
<dbReference type="GO" id="GO:0005634">
    <property type="term" value="C:nucleus"/>
    <property type="evidence" value="ECO:0007669"/>
    <property type="project" value="TreeGrafter"/>
</dbReference>
<dbReference type="GO" id="GO:0000994">
    <property type="term" value="F:RNA polymerase III core binding"/>
    <property type="evidence" value="ECO:0007669"/>
    <property type="project" value="TreeGrafter"/>
</dbReference>
<gene>
    <name evidence="4" type="ORF">FBUS_04172</name>
</gene>
<dbReference type="PANTHER" id="PTHR22504">
    <property type="entry name" value="REPRESSOR OF RNA POLYMERASE III TRANSCRIPTION MAF1"/>
    <property type="match status" value="1"/>
</dbReference>
<comment type="caution">
    <text evidence="4">The sequence shown here is derived from an EMBL/GenBank/DDBJ whole genome shotgun (WGS) entry which is preliminary data.</text>
</comment>
<dbReference type="InterPro" id="IPR015257">
    <property type="entry name" value="Maf1"/>
</dbReference>
<evidence type="ECO:0000256" key="2">
    <source>
        <dbReference type="ARBA" id="ARBA00020829"/>
    </source>
</evidence>
<name>A0A8E0RZ68_9TREM</name>
<proteinExistence type="inferred from homology"/>
<accession>A0A8E0RZ68</accession>
<evidence type="ECO:0000313" key="4">
    <source>
        <dbReference type="EMBL" id="KAA0195219.1"/>
    </source>
</evidence>
<comment type="similarity">
    <text evidence="1">Belongs to the MAF1 family.</text>
</comment>
<reference evidence="4" key="1">
    <citation type="submission" date="2019-05" db="EMBL/GenBank/DDBJ databases">
        <title>Annotation for the trematode Fasciolopsis buski.</title>
        <authorList>
            <person name="Choi Y.-J."/>
        </authorList>
    </citation>
    <scope>NUCLEOTIDE SEQUENCE</scope>
    <source>
        <strain evidence="4">HT</strain>
        <tissue evidence="4">Whole worm</tissue>
    </source>
</reference>
<sequence>MPSPTNASNRSEKRTRLDTALSSDDGVPTPFSSTPNKSITSSLTPKDMFCLMKTLNSCCDSAYDLFSARSDKFRLKPELRLVKHCISRFCSISLDKYEELTSEFWRAIDGEIMPSQYVVYSYLPDHSSDPYTSR</sequence>
<feature type="region of interest" description="Disordered" evidence="3">
    <location>
        <begin position="1"/>
        <end position="39"/>
    </location>
</feature>
<organism evidence="4 5">
    <name type="scientific">Fasciolopsis buskii</name>
    <dbReference type="NCBI Taxonomy" id="27845"/>
    <lineage>
        <taxon>Eukaryota</taxon>
        <taxon>Metazoa</taxon>
        <taxon>Spiralia</taxon>
        <taxon>Lophotrochozoa</taxon>
        <taxon>Platyhelminthes</taxon>
        <taxon>Trematoda</taxon>
        <taxon>Digenea</taxon>
        <taxon>Plagiorchiida</taxon>
        <taxon>Echinostomata</taxon>
        <taxon>Echinostomatoidea</taxon>
        <taxon>Fasciolidae</taxon>
        <taxon>Fasciolopsis</taxon>
    </lineage>
</organism>
<dbReference type="InterPro" id="IPR038564">
    <property type="entry name" value="Maf1_sf"/>
</dbReference>
<dbReference type="AlphaFoldDB" id="A0A8E0RZ68"/>
<evidence type="ECO:0000256" key="3">
    <source>
        <dbReference type="SAM" id="MobiDB-lite"/>
    </source>
</evidence>
<protein>
    <recommendedName>
        <fullName evidence="2">Repressor of RNA polymerase III transcription MAF1 homolog</fullName>
    </recommendedName>
</protein>
<dbReference type="Proteomes" id="UP000728185">
    <property type="component" value="Unassembled WGS sequence"/>
</dbReference>
<evidence type="ECO:0000313" key="5">
    <source>
        <dbReference type="Proteomes" id="UP000728185"/>
    </source>
</evidence>
<dbReference type="OrthoDB" id="277029at2759"/>
<dbReference type="EMBL" id="LUCM01003863">
    <property type="protein sequence ID" value="KAA0195219.1"/>
    <property type="molecule type" value="Genomic_DNA"/>
</dbReference>
<dbReference type="Gene3D" id="3.40.1000.50">
    <property type="entry name" value="Repressor of RNA polymerase III transcription Maf1"/>
    <property type="match status" value="1"/>
</dbReference>
<dbReference type="Pfam" id="PF09174">
    <property type="entry name" value="Maf1"/>
    <property type="match status" value="1"/>
</dbReference>